<name>A0A444PX77_9MICO</name>
<gene>
    <name evidence="2" type="ORF">ELQ90_00540</name>
</gene>
<comment type="caution">
    <text evidence="2">The sequence shown here is derived from an EMBL/GenBank/DDBJ whole genome shotgun (WGS) entry which is preliminary data.</text>
</comment>
<accession>A0A444PX77</accession>
<dbReference type="EMBL" id="RZNB01000001">
    <property type="protein sequence ID" value="RWZ52482.1"/>
    <property type="molecule type" value="Genomic_DNA"/>
</dbReference>
<feature type="region of interest" description="Disordered" evidence="1">
    <location>
        <begin position="83"/>
        <end position="107"/>
    </location>
</feature>
<keyword evidence="3" id="KW-1185">Reference proteome</keyword>
<evidence type="ECO:0000313" key="3">
    <source>
        <dbReference type="Proteomes" id="UP000288547"/>
    </source>
</evidence>
<sequence>MPSEASDPPVVVPDERRNAPWRVVILSAIARLCESVARGASRLAERSRTAAGIVGDEVSGVVGDVVTDDEIEAARRLFGVGAEPVDRDPSWEAGTSVQAFPTTDPRP</sequence>
<dbReference type="Proteomes" id="UP000288547">
    <property type="component" value="Unassembled WGS sequence"/>
</dbReference>
<evidence type="ECO:0000256" key="1">
    <source>
        <dbReference type="SAM" id="MobiDB-lite"/>
    </source>
</evidence>
<organism evidence="2 3">
    <name type="scientific">Labedella phragmitis</name>
    <dbReference type="NCBI Taxonomy" id="2498849"/>
    <lineage>
        <taxon>Bacteria</taxon>
        <taxon>Bacillati</taxon>
        <taxon>Actinomycetota</taxon>
        <taxon>Actinomycetes</taxon>
        <taxon>Micrococcales</taxon>
        <taxon>Microbacteriaceae</taxon>
        <taxon>Labedella</taxon>
    </lineage>
</organism>
<dbReference type="AlphaFoldDB" id="A0A444PX77"/>
<reference evidence="2 3" key="1">
    <citation type="submission" date="2018-12" db="EMBL/GenBank/DDBJ databases">
        <authorList>
            <person name="Li F."/>
        </authorList>
    </citation>
    <scope>NUCLEOTIDE SEQUENCE [LARGE SCALE GENOMIC DNA]</scope>
    <source>
        <strain evidence="2 3">11W25H-1</strain>
    </source>
</reference>
<dbReference type="RefSeq" id="WP_128493325.1">
    <property type="nucleotide sequence ID" value="NZ_RZNB01000001.1"/>
</dbReference>
<evidence type="ECO:0000313" key="2">
    <source>
        <dbReference type="EMBL" id="RWZ52482.1"/>
    </source>
</evidence>
<protein>
    <submittedName>
        <fullName evidence="2">Uncharacterized protein</fullName>
    </submittedName>
</protein>
<proteinExistence type="predicted"/>